<evidence type="ECO:0000313" key="3">
    <source>
        <dbReference type="Proteomes" id="UP000076580"/>
    </source>
</evidence>
<sequence length="448" mass="49291">MCIPFDAWFGLRDGGRCVGLAAARVTPSGMPTLYLPEDAPPQPAACEIRRSFDAGEPVDHDGTRTSAGTDETLHRPASLRSVASDAFLPLSIRWSFFHRPPTAFHHPTAGFTSRRGQQTTIFHRPPLDLSTFYPHISLRRAPSSPAMAQQPLFTIPIPPMGAHVGGSIVCTEPAPSVYLLTWSSPPDNRLTTPFCHALLSALDVIEFGGYKPGVVVTTSAIQKFYSNGLDLEHAINTDGFWALFYQVWRRFLTYVAPPVNVRCVENPRPRLTQTRAASFPMPTLALLNGHTYAGGLMLALSHDYRLAPSPRGFMCLNEMLFGAPLKPAMAAIFRHKLTPLAYRSVALEARRFSAAEAVEMGLADGIATSLDDALKFIADRDLLSKPKAGVYGVIKAEMHKTLIAELKSPGLDAEEARFDQDQRTDGERKEFGKVWYEQWAKDAAKSKL</sequence>
<keyword evidence="3" id="KW-1185">Reference proteome</keyword>
<proteinExistence type="predicted"/>
<dbReference type="PANTHER" id="PTHR11941:SF75">
    <property type="entry name" value="ENOYL-COA HYDRATASE_ISOMERASE FAMILY PROTEIN"/>
    <property type="match status" value="1"/>
</dbReference>
<dbReference type="InterPro" id="IPR001753">
    <property type="entry name" value="Enoyl-CoA_hydra/iso"/>
</dbReference>
<organism evidence="2 3">
    <name type="scientific">Drechmeria coniospora</name>
    <name type="common">Nematophagous fungus</name>
    <name type="synonym">Meria coniospora</name>
    <dbReference type="NCBI Taxonomy" id="98403"/>
    <lineage>
        <taxon>Eukaryota</taxon>
        <taxon>Fungi</taxon>
        <taxon>Dikarya</taxon>
        <taxon>Ascomycota</taxon>
        <taxon>Pezizomycotina</taxon>
        <taxon>Sordariomycetes</taxon>
        <taxon>Hypocreomycetidae</taxon>
        <taxon>Hypocreales</taxon>
        <taxon>Ophiocordycipitaceae</taxon>
        <taxon>Drechmeria</taxon>
    </lineage>
</organism>
<feature type="region of interest" description="Disordered" evidence="1">
    <location>
        <begin position="54"/>
        <end position="73"/>
    </location>
</feature>
<dbReference type="Proteomes" id="UP000076580">
    <property type="component" value="Chromosome 03"/>
</dbReference>
<evidence type="ECO:0008006" key="4">
    <source>
        <dbReference type="Google" id="ProtNLM"/>
    </source>
</evidence>
<dbReference type="PANTHER" id="PTHR11941">
    <property type="entry name" value="ENOYL-COA HYDRATASE-RELATED"/>
    <property type="match status" value="1"/>
</dbReference>
<dbReference type="CDD" id="cd06558">
    <property type="entry name" value="crotonase-like"/>
    <property type="match status" value="1"/>
</dbReference>
<dbReference type="Pfam" id="PF00378">
    <property type="entry name" value="ECH_1"/>
    <property type="match status" value="1"/>
</dbReference>
<evidence type="ECO:0000256" key="1">
    <source>
        <dbReference type="SAM" id="MobiDB-lite"/>
    </source>
</evidence>
<dbReference type="STRING" id="98403.A0A151GGJ6"/>
<feature type="compositionally biased region" description="Basic and acidic residues" evidence="1">
    <location>
        <begin position="54"/>
        <end position="63"/>
    </location>
</feature>
<accession>A0A151GGJ6</accession>
<dbReference type="RefSeq" id="XP_040655571.1">
    <property type="nucleotide sequence ID" value="XM_040805467.1"/>
</dbReference>
<dbReference type="GO" id="GO:0006635">
    <property type="term" value="P:fatty acid beta-oxidation"/>
    <property type="evidence" value="ECO:0007669"/>
    <property type="project" value="TreeGrafter"/>
</dbReference>
<protein>
    <recommendedName>
        <fullName evidence="4">Enoyl-CoA hydratase/isomerase</fullName>
    </recommendedName>
</protein>
<dbReference type="GeneID" id="63720830"/>
<dbReference type="GO" id="GO:0005777">
    <property type="term" value="C:peroxisome"/>
    <property type="evidence" value="ECO:0007669"/>
    <property type="project" value="TreeGrafter"/>
</dbReference>
<dbReference type="InParanoid" id="A0A151GGJ6"/>
<comment type="caution">
    <text evidence="2">The sequence shown here is derived from an EMBL/GenBank/DDBJ whole genome shotgun (WGS) entry which is preliminary data.</text>
</comment>
<dbReference type="SUPFAM" id="SSF52096">
    <property type="entry name" value="ClpP/crotonase"/>
    <property type="match status" value="1"/>
</dbReference>
<dbReference type="AlphaFoldDB" id="A0A151GGJ6"/>
<name>A0A151GGJ6_DRECN</name>
<gene>
    <name evidence="2" type="ORF">DCS_08187</name>
</gene>
<dbReference type="Gene3D" id="3.90.226.10">
    <property type="entry name" value="2-enoyl-CoA Hydratase, Chain A, domain 1"/>
    <property type="match status" value="1"/>
</dbReference>
<dbReference type="EMBL" id="LAYC01000003">
    <property type="protein sequence ID" value="KYK56219.1"/>
    <property type="molecule type" value="Genomic_DNA"/>
</dbReference>
<dbReference type="InterPro" id="IPR029045">
    <property type="entry name" value="ClpP/crotonase-like_dom_sf"/>
</dbReference>
<evidence type="ECO:0000313" key="2">
    <source>
        <dbReference type="EMBL" id="KYK56219.1"/>
    </source>
</evidence>
<reference evidence="2 3" key="1">
    <citation type="journal article" date="2016" name="Sci. Rep.">
        <title>Insights into Adaptations to a Near-Obligate Nematode Endoparasitic Lifestyle from the Finished Genome of Drechmeria coniospora.</title>
        <authorList>
            <person name="Zhang L."/>
            <person name="Zhou Z."/>
            <person name="Guo Q."/>
            <person name="Fokkens L."/>
            <person name="Miskei M."/>
            <person name="Pocsi I."/>
            <person name="Zhang W."/>
            <person name="Chen M."/>
            <person name="Wang L."/>
            <person name="Sun Y."/>
            <person name="Donzelli B.G."/>
            <person name="Gibson D.M."/>
            <person name="Nelson D.R."/>
            <person name="Luo J.G."/>
            <person name="Rep M."/>
            <person name="Liu H."/>
            <person name="Yang S."/>
            <person name="Wang J."/>
            <person name="Krasnoff S.B."/>
            <person name="Xu Y."/>
            <person name="Molnar I."/>
            <person name="Lin M."/>
        </authorList>
    </citation>
    <scope>NUCLEOTIDE SEQUENCE [LARGE SCALE GENOMIC DNA]</scope>
    <source>
        <strain evidence="2 3">ARSEF 6962</strain>
    </source>
</reference>
<dbReference type="GO" id="GO:0004165">
    <property type="term" value="F:delta(3)-delta(2)-enoyl-CoA isomerase activity"/>
    <property type="evidence" value="ECO:0007669"/>
    <property type="project" value="TreeGrafter"/>
</dbReference>